<dbReference type="PANTHER" id="PTHR43356:SF3">
    <property type="entry name" value="PHOSPHATE ACETYLTRANSFERASE"/>
    <property type="match status" value="1"/>
</dbReference>
<sequence length="561" mass="59961">MRVKTVFIASPEGQNGRNVVAAGVTAALTTRYATATFRPIVCHKDTFTKQLIALGSVDQNFEQSRVLCPNRASDDHEAARGDISRAWENFTAQTQPDAVVITGQDHRSAFDPESFILDLEIAADVQAPVFLAICCIPRTPRQVRLTIDSCVKNTLKKGCSVAGVFVTGLDIEDSEKAQGLRDVLADLEYPHWIIPAHSCKTSEDIPGALEAFASAASTDEVLEALDKSFATPTTPFAFQARLLTTAANNKKTVVLPEGEEDRIIQAADYLLERDIVDLIIVGNHDEILQRAQALGLNNLHNAQFQAMDDEKVLEPMIAKLVELRGHKGMTEEKARATLSDPSYFGTMLVVLGQADGLVSGSVNSTANTVRPALQVIKTKPGQSLVSGAFLMCFDDHVAVFADCAINLNPNADQLAQIALQSAQTARAFGIEPRVGMLSYSTLGSGSGPDVDLVSEATDKLSQLDPDLAVVGPIQFDAAWSPQVARIKAKGSDVAGHVNVFVFPSLSAGNIGYKAVQRSSGALAIGPVLQGLNKPVNDLSRGATVDDIINTIALTAVYAQQD</sequence>
<feature type="domain" description="Phosphate acetyl/butaryl transferase" evidence="8">
    <location>
        <begin position="238"/>
        <end position="555"/>
    </location>
</feature>
<comment type="catalytic activity">
    <reaction evidence="1">
        <text>acetyl-CoA + phosphate = acetyl phosphate + CoA</text>
        <dbReference type="Rhea" id="RHEA:19521"/>
        <dbReference type="ChEBI" id="CHEBI:22191"/>
        <dbReference type="ChEBI" id="CHEBI:43474"/>
        <dbReference type="ChEBI" id="CHEBI:57287"/>
        <dbReference type="ChEBI" id="CHEBI:57288"/>
        <dbReference type="EC" id="2.3.1.8"/>
    </reaction>
</comment>
<dbReference type="EC" id="2.3.1.8" evidence="3"/>
<dbReference type="Proteomes" id="UP000242263">
    <property type="component" value="Unassembled WGS sequence"/>
</dbReference>
<dbReference type="GO" id="GO:0008959">
    <property type="term" value="F:phosphate acetyltransferase activity"/>
    <property type="evidence" value="ECO:0007669"/>
    <property type="project" value="UniProtKB-EC"/>
</dbReference>
<dbReference type="Pfam" id="PF01515">
    <property type="entry name" value="PTA_PTB"/>
    <property type="match status" value="1"/>
</dbReference>
<comment type="pathway">
    <text evidence="2">Metabolic intermediate biosynthesis; acetyl-CoA biosynthesis; acetyl-CoA from acetate: step 2/2.</text>
</comment>
<reference evidence="9 10" key="1">
    <citation type="submission" date="2017-12" db="EMBL/GenBank/DDBJ databases">
        <title>Phylogenetic diversity of female urinary microbiome.</title>
        <authorList>
            <person name="Thomas-White K."/>
            <person name="Wolfe A.J."/>
        </authorList>
    </citation>
    <scope>NUCLEOTIDE SEQUENCE [LARGE SCALE GENOMIC DNA]</scope>
    <source>
        <strain evidence="9 10">UMB0064</strain>
    </source>
</reference>
<evidence type="ECO:0000256" key="5">
    <source>
        <dbReference type="ARBA" id="ARBA00022679"/>
    </source>
</evidence>
<protein>
    <recommendedName>
        <fullName evidence="4">Phosphate acetyltransferase</fullName>
        <ecNumber evidence="3">2.3.1.8</ecNumber>
    </recommendedName>
    <alternativeName>
        <fullName evidence="7">Phosphotransacetylase</fullName>
    </alternativeName>
</protein>
<comment type="caution">
    <text evidence="9">The sequence shown here is derived from an EMBL/GenBank/DDBJ whole genome shotgun (WGS) entry which is preliminary data.</text>
</comment>
<evidence type="ECO:0000256" key="6">
    <source>
        <dbReference type="ARBA" id="ARBA00023315"/>
    </source>
</evidence>
<evidence type="ECO:0000256" key="3">
    <source>
        <dbReference type="ARBA" id="ARBA00012707"/>
    </source>
</evidence>
<evidence type="ECO:0000256" key="7">
    <source>
        <dbReference type="ARBA" id="ARBA00031108"/>
    </source>
</evidence>
<keyword evidence="6" id="KW-0012">Acyltransferase</keyword>
<dbReference type="AlphaFoldDB" id="A0A2I1M7K6"/>
<dbReference type="SUPFAM" id="SSF53659">
    <property type="entry name" value="Isocitrate/Isopropylmalate dehydrogenase-like"/>
    <property type="match status" value="1"/>
</dbReference>
<proteinExistence type="predicted"/>
<dbReference type="InterPro" id="IPR004614">
    <property type="entry name" value="P_AcTrfase"/>
</dbReference>
<dbReference type="InterPro" id="IPR042112">
    <property type="entry name" value="P_AcTrfase_dom2"/>
</dbReference>
<evidence type="ECO:0000256" key="4">
    <source>
        <dbReference type="ARBA" id="ARBA00021528"/>
    </source>
</evidence>
<dbReference type="NCBIfam" id="NF007233">
    <property type="entry name" value="PRK09653.1"/>
    <property type="match status" value="1"/>
</dbReference>
<dbReference type="EMBL" id="PKGU01000001">
    <property type="protein sequence ID" value="PKZ16105.1"/>
    <property type="molecule type" value="Genomic_DNA"/>
</dbReference>
<name>A0A2I1M7K6_9BIFI</name>
<dbReference type="NCBIfam" id="NF004167">
    <property type="entry name" value="PRK05632.1"/>
    <property type="match status" value="1"/>
</dbReference>
<dbReference type="Pfam" id="PF13500">
    <property type="entry name" value="AAA_26"/>
    <property type="match status" value="1"/>
</dbReference>
<dbReference type="RefSeq" id="WP_049227378.1">
    <property type="nucleotide sequence ID" value="NZ_CAUUNK010000032.1"/>
</dbReference>
<organism evidence="9 10">
    <name type="scientific">Alloscardovia omnicolens</name>
    <dbReference type="NCBI Taxonomy" id="419015"/>
    <lineage>
        <taxon>Bacteria</taxon>
        <taxon>Bacillati</taxon>
        <taxon>Actinomycetota</taxon>
        <taxon>Actinomycetes</taxon>
        <taxon>Bifidobacteriales</taxon>
        <taxon>Bifidobacteriaceae</taxon>
        <taxon>Alloscardovia</taxon>
    </lineage>
</organism>
<dbReference type="Gene3D" id="3.40.50.10750">
    <property type="entry name" value="Isocitrate/Isopropylmalate dehydrogenase-like"/>
    <property type="match status" value="1"/>
</dbReference>
<evidence type="ECO:0000259" key="8">
    <source>
        <dbReference type="Pfam" id="PF01515"/>
    </source>
</evidence>
<dbReference type="InterPro" id="IPR002505">
    <property type="entry name" value="PTA_PTB"/>
</dbReference>
<dbReference type="NCBIfam" id="TIGR00651">
    <property type="entry name" value="pta"/>
    <property type="match status" value="1"/>
</dbReference>
<evidence type="ECO:0000313" key="10">
    <source>
        <dbReference type="Proteomes" id="UP000242263"/>
    </source>
</evidence>
<evidence type="ECO:0000313" key="9">
    <source>
        <dbReference type="EMBL" id="PKZ16105.1"/>
    </source>
</evidence>
<evidence type="ECO:0000256" key="2">
    <source>
        <dbReference type="ARBA" id="ARBA00004989"/>
    </source>
</evidence>
<keyword evidence="5 9" id="KW-0808">Transferase</keyword>
<dbReference type="InterPro" id="IPR042113">
    <property type="entry name" value="P_AcTrfase_dom1"/>
</dbReference>
<evidence type="ECO:0000256" key="1">
    <source>
        <dbReference type="ARBA" id="ARBA00000705"/>
    </source>
</evidence>
<gene>
    <name evidence="9" type="ORF">CYJ32_01325</name>
</gene>
<dbReference type="PANTHER" id="PTHR43356">
    <property type="entry name" value="PHOSPHATE ACETYLTRANSFERASE"/>
    <property type="match status" value="1"/>
</dbReference>
<accession>A0A2I1M7K6</accession>
<dbReference type="Gene3D" id="3.40.50.10950">
    <property type="match status" value="1"/>
</dbReference>
<dbReference type="InterPro" id="IPR050500">
    <property type="entry name" value="Phos_Acetyltrans/Butyryltrans"/>
</dbReference>